<proteinExistence type="predicted"/>
<feature type="non-terminal residue" evidence="2">
    <location>
        <position position="294"/>
    </location>
</feature>
<protein>
    <submittedName>
        <fullName evidence="2">Uncharacterized protein</fullName>
    </submittedName>
</protein>
<evidence type="ECO:0000313" key="3">
    <source>
        <dbReference type="Proteomes" id="UP001642464"/>
    </source>
</evidence>
<organism evidence="2 3">
    <name type="scientific">Durusdinium trenchii</name>
    <dbReference type="NCBI Taxonomy" id="1381693"/>
    <lineage>
        <taxon>Eukaryota</taxon>
        <taxon>Sar</taxon>
        <taxon>Alveolata</taxon>
        <taxon>Dinophyceae</taxon>
        <taxon>Suessiales</taxon>
        <taxon>Symbiodiniaceae</taxon>
        <taxon>Durusdinium</taxon>
    </lineage>
</organism>
<evidence type="ECO:0000313" key="2">
    <source>
        <dbReference type="EMBL" id="CAK9041201.1"/>
    </source>
</evidence>
<reference evidence="2 3" key="1">
    <citation type="submission" date="2024-02" db="EMBL/GenBank/DDBJ databases">
        <authorList>
            <person name="Chen Y."/>
            <person name="Shah S."/>
            <person name="Dougan E. K."/>
            <person name="Thang M."/>
            <person name="Chan C."/>
        </authorList>
    </citation>
    <scope>NUCLEOTIDE SEQUENCE [LARGE SCALE GENOMIC DNA]</scope>
</reference>
<evidence type="ECO:0000256" key="1">
    <source>
        <dbReference type="SAM" id="Coils"/>
    </source>
</evidence>
<dbReference type="EMBL" id="CAXAMM010017457">
    <property type="protein sequence ID" value="CAK9041201.1"/>
    <property type="molecule type" value="Genomic_DNA"/>
</dbReference>
<dbReference type="Proteomes" id="UP001642464">
    <property type="component" value="Unassembled WGS sequence"/>
</dbReference>
<keyword evidence="3" id="KW-1185">Reference proteome</keyword>
<feature type="non-terminal residue" evidence="2">
    <location>
        <position position="1"/>
    </location>
</feature>
<comment type="caution">
    <text evidence="2">The sequence shown here is derived from an EMBL/GenBank/DDBJ whole genome shotgun (WGS) entry which is preliminary data.</text>
</comment>
<name>A0ABP0LPS2_9DINO</name>
<feature type="coiled-coil region" evidence="1">
    <location>
        <begin position="64"/>
        <end position="91"/>
    </location>
</feature>
<gene>
    <name evidence="2" type="ORF">SCF082_LOCUS23840</name>
</gene>
<accession>A0ABP0LPS2</accession>
<keyword evidence="1" id="KW-0175">Coiled coil</keyword>
<sequence length="294" mass="33209">LTGEDVDPQAADLVGVLDNFSAAVNENISVMSASIARVQHDDQVVTLRKTVVQREKLRVPPGELQKLQQRIQQLEALLALAEREKALFRDQAMACAAAVDGIRGEAVTFRDKLYAEARNLCEFHVQSRDATMRQHSFEMSKMQDMLKKEKQQHTEAVNKEVTRLLEAELKKIESAMKETVREKDAQFDQHRRLHAGRLTEAQQALNAEAARANAAVAELQNLQSQTNGVSVRYQELSERLQHETEQARVLRDQLTAVAVYMLAKDDHGECVLWSGGRRDYFDEIVDNVLMSDDA</sequence>
<feature type="coiled-coil region" evidence="1">
    <location>
        <begin position="139"/>
        <end position="253"/>
    </location>
</feature>